<dbReference type="SUPFAM" id="SSF51735">
    <property type="entry name" value="NAD(P)-binding Rossmann-fold domains"/>
    <property type="match status" value="1"/>
</dbReference>
<dbReference type="PANTHER" id="PTHR42760">
    <property type="entry name" value="SHORT-CHAIN DEHYDROGENASES/REDUCTASES FAMILY MEMBER"/>
    <property type="match status" value="1"/>
</dbReference>
<dbReference type="InterPro" id="IPR036291">
    <property type="entry name" value="NAD(P)-bd_dom_sf"/>
</dbReference>
<dbReference type="PRINTS" id="PR00081">
    <property type="entry name" value="GDHRDH"/>
</dbReference>
<keyword evidence="2" id="KW-0560">Oxidoreductase</keyword>
<dbReference type="InterPro" id="IPR002347">
    <property type="entry name" value="SDR_fam"/>
</dbReference>
<protein>
    <submittedName>
        <fullName evidence="3">SDR family oxidoreductase</fullName>
    </submittedName>
</protein>
<name>A0ABS8PNN8_9BACT</name>
<reference evidence="3 4" key="1">
    <citation type="submission" date="2021-11" db="EMBL/GenBank/DDBJ databases">
        <title>Genomic of Niabella pedocola.</title>
        <authorList>
            <person name="Wu T."/>
        </authorList>
    </citation>
    <scope>NUCLEOTIDE SEQUENCE [LARGE SCALE GENOMIC DNA]</scope>
    <source>
        <strain evidence="3 4">JCM 31011</strain>
    </source>
</reference>
<dbReference type="Proteomes" id="UP001199816">
    <property type="component" value="Unassembled WGS sequence"/>
</dbReference>
<keyword evidence="4" id="KW-1185">Reference proteome</keyword>
<dbReference type="PANTHER" id="PTHR42760:SF115">
    <property type="entry name" value="3-OXOACYL-[ACYL-CARRIER-PROTEIN] REDUCTASE FABG"/>
    <property type="match status" value="1"/>
</dbReference>
<comment type="caution">
    <text evidence="3">The sequence shown here is derived from an EMBL/GenBank/DDBJ whole genome shotgun (WGS) entry which is preliminary data.</text>
</comment>
<dbReference type="RefSeq" id="WP_231003956.1">
    <property type="nucleotide sequence ID" value="NZ_JAJNEC010000005.1"/>
</dbReference>
<accession>A0ABS8PNN8</accession>
<comment type="similarity">
    <text evidence="1">Belongs to the short-chain dehydrogenases/reductases (SDR) family.</text>
</comment>
<gene>
    <name evidence="3" type="ORF">LQ567_08030</name>
</gene>
<dbReference type="Pfam" id="PF13561">
    <property type="entry name" value="adh_short_C2"/>
    <property type="match status" value="1"/>
</dbReference>
<proteinExistence type="inferred from homology"/>
<evidence type="ECO:0000256" key="1">
    <source>
        <dbReference type="ARBA" id="ARBA00006484"/>
    </source>
</evidence>
<organism evidence="3 4">
    <name type="scientific">Niabella pedocola</name>
    <dbReference type="NCBI Taxonomy" id="1752077"/>
    <lineage>
        <taxon>Bacteria</taxon>
        <taxon>Pseudomonadati</taxon>
        <taxon>Bacteroidota</taxon>
        <taxon>Chitinophagia</taxon>
        <taxon>Chitinophagales</taxon>
        <taxon>Chitinophagaceae</taxon>
        <taxon>Niabella</taxon>
    </lineage>
</organism>
<dbReference type="Gene3D" id="3.40.50.720">
    <property type="entry name" value="NAD(P)-binding Rossmann-like Domain"/>
    <property type="match status" value="1"/>
</dbReference>
<evidence type="ECO:0000256" key="2">
    <source>
        <dbReference type="ARBA" id="ARBA00023002"/>
    </source>
</evidence>
<sequence length="262" mass="27947">MEVLENILSLKGKDVWVIGGAGYLGQPTVALLSKAGARVLCCDLNGRAARFVTANALESSVTPADINTGDEALVKAFVEQQVAERGVPQGLVDLSFASTSRIMEELTAEEFNNVNKAITNTFLLAREVGMHMAAQQAGSVVLFSSMYGNVAPYPAVYDGLGMNKNPVEYGAGKAAIIQMTRYLAVHWGRSNVRCNCISPGPFPNPGVQEKHPEFIKRLSEKTPMGRVGAGHEIAGTVAFLVSEAASYITGQNILVDGGWTAW</sequence>
<dbReference type="EMBL" id="JAJNEC010000005">
    <property type="protein sequence ID" value="MCD2422705.1"/>
    <property type="molecule type" value="Genomic_DNA"/>
</dbReference>
<evidence type="ECO:0000313" key="3">
    <source>
        <dbReference type="EMBL" id="MCD2422705.1"/>
    </source>
</evidence>
<evidence type="ECO:0000313" key="4">
    <source>
        <dbReference type="Proteomes" id="UP001199816"/>
    </source>
</evidence>